<dbReference type="EC" id="4.4.1.13" evidence="3"/>
<dbReference type="InterPro" id="IPR015422">
    <property type="entry name" value="PyrdxlP-dep_Trfase_small"/>
</dbReference>
<evidence type="ECO:0000256" key="3">
    <source>
        <dbReference type="ARBA" id="ARBA00012224"/>
    </source>
</evidence>
<proteinExistence type="inferred from homology"/>
<feature type="modified residue" description="N6-(pyridoxal phosphate)lysine" evidence="11">
    <location>
        <position position="223"/>
    </location>
</feature>
<dbReference type="FunFam" id="3.90.1150.10:FF:000033">
    <property type="entry name" value="Cystathionine gamma-synthase"/>
    <property type="match status" value="1"/>
</dbReference>
<sequence length="419" mass="44646">MMMMKKKKNGRTTASASKRPTIETRLVHLAGKLEDPFDSVAPPLYQTATFNQPGATDFGAYDYSRSGNPTRTLLENQMADIENADGAFAFASGMAAIATVMRLVKPGECVLAGNDIYGGTQRFLGKIAPAKQGLTVKHVDMTQVEEVKAALEEGTKGNGQPPVKLVLIESPTNPRLEVCDISAICKVAKEYGAVVCVDNSIMAPIFQRPIDLGADISMTSATKFIAGHSDVTGGILSVVGKELCEEIYFHQNAEGNMMSPFECWLSLRGLKTMALRMEKQAQNAEKIAIFLAGHPLVKKVNYAGLPGHPNSGIHASQASSGGSIISFETGSVEASRRIVEDTKLFKITVSFGSVTSLISMPCYMSHASVPAEIRKERGLVDDLVRISAGIENIDDLIGDLKEAFAGAEAAVGASSGQAK</sequence>
<dbReference type="EMBL" id="CP031048">
    <property type="protein sequence ID" value="QDZ25021.1"/>
    <property type="molecule type" value="Genomic_DNA"/>
</dbReference>
<dbReference type="Proteomes" id="UP000316726">
    <property type="component" value="Chromosome 15"/>
</dbReference>
<evidence type="ECO:0000256" key="6">
    <source>
        <dbReference type="ARBA" id="ARBA00023167"/>
    </source>
</evidence>
<dbReference type="Pfam" id="PF01053">
    <property type="entry name" value="Cys_Met_Meta_PP"/>
    <property type="match status" value="1"/>
</dbReference>
<evidence type="ECO:0000256" key="9">
    <source>
        <dbReference type="ARBA" id="ARBA00052283"/>
    </source>
</evidence>
<comment type="subunit">
    <text evidence="10">Forms homodimers. May form homotetramers from two homodimers.</text>
</comment>
<dbReference type="OrthoDB" id="3512640at2759"/>
<dbReference type="InterPro" id="IPR000277">
    <property type="entry name" value="Cys/Met-Metab_PyrdxlP-dep_enz"/>
</dbReference>
<dbReference type="GO" id="GO:0071266">
    <property type="term" value="P:'de novo' L-methionine biosynthetic process"/>
    <property type="evidence" value="ECO:0007669"/>
    <property type="project" value="InterPro"/>
</dbReference>
<dbReference type="InterPro" id="IPR015424">
    <property type="entry name" value="PyrdxlP-dep_Trfase"/>
</dbReference>
<dbReference type="InterPro" id="IPR054542">
    <property type="entry name" value="Cys_met_metab_PP"/>
</dbReference>
<evidence type="ECO:0000256" key="4">
    <source>
        <dbReference type="ARBA" id="ARBA00022605"/>
    </source>
</evidence>
<dbReference type="PIRSF" id="PIRSF001434">
    <property type="entry name" value="CGS"/>
    <property type="match status" value="1"/>
</dbReference>
<dbReference type="SUPFAM" id="SSF53383">
    <property type="entry name" value="PLP-dependent transferases"/>
    <property type="match status" value="1"/>
</dbReference>
<comment type="catalytic activity">
    <reaction evidence="9">
        <text>L,L-cystathionine + H2O = L-homocysteine + pyruvate + NH4(+)</text>
        <dbReference type="Rhea" id="RHEA:13965"/>
        <dbReference type="ChEBI" id="CHEBI:15361"/>
        <dbReference type="ChEBI" id="CHEBI:15377"/>
        <dbReference type="ChEBI" id="CHEBI:28938"/>
        <dbReference type="ChEBI" id="CHEBI:58161"/>
        <dbReference type="ChEBI" id="CHEBI:58199"/>
    </reaction>
    <physiologicalReaction direction="left-to-right" evidence="9">
        <dbReference type="Rhea" id="RHEA:13966"/>
    </physiologicalReaction>
</comment>
<dbReference type="FunFam" id="3.40.640.10:FF:000009">
    <property type="entry name" value="Cystathionine gamma-synthase homolog"/>
    <property type="match status" value="1"/>
</dbReference>
<protein>
    <recommendedName>
        <fullName evidence="3">cysteine-S-conjugate beta-lyase</fullName>
        <ecNumber evidence="3">4.4.1.13</ecNumber>
    </recommendedName>
    <alternativeName>
        <fullName evidence="8">Cysteine-S-conjugate beta-lyase</fullName>
    </alternativeName>
</protein>
<evidence type="ECO:0000256" key="7">
    <source>
        <dbReference type="ARBA" id="ARBA00023239"/>
    </source>
</evidence>
<comment type="cofactor">
    <cofactor evidence="1 12">
        <name>pyridoxal 5'-phosphate</name>
        <dbReference type="ChEBI" id="CHEBI:597326"/>
    </cofactor>
</comment>
<keyword evidence="5 11" id="KW-0663">Pyridoxal phosphate</keyword>
<dbReference type="GO" id="GO:0047804">
    <property type="term" value="F:cysteine-S-conjugate beta-lyase activity"/>
    <property type="evidence" value="ECO:0007669"/>
    <property type="project" value="UniProtKB-EC"/>
</dbReference>
<evidence type="ECO:0000256" key="1">
    <source>
        <dbReference type="ARBA" id="ARBA00001933"/>
    </source>
</evidence>
<evidence type="ECO:0000256" key="11">
    <source>
        <dbReference type="PIRSR" id="PIRSR001434-2"/>
    </source>
</evidence>
<dbReference type="GO" id="GO:0005737">
    <property type="term" value="C:cytoplasm"/>
    <property type="evidence" value="ECO:0007669"/>
    <property type="project" value="TreeGrafter"/>
</dbReference>
<dbReference type="STRING" id="1764295.A0A5B8MXE4"/>
<evidence type="ECO:0000256" key="5">
    <source>
        <dbReference type="ARBA" id="ARBA00022898"/>
    </source>
</evidence>
<dbReference type="CDD" id="cd00614">
    <property type="entry name" value="CGS_like"/>
    <property type="match status" value="1"/>
</dbReference>
<keyword evidence="14" id="KW-1185">Reference proteome</keyword>
<dbReference type="InterPro" id="IPR006238">
    <property type="entry name" value="Cys_b_lyase_euk"/>
</dbReference>
<accession>A0A5B8MXE4</accession>
<organism evidence="13 14">
    <name type="scientific">Chloropicon primus</name>
    <dbReference type="NCBI Taxonomy" id="1764295"/>
    <lineage>
        <taxon>Eukaryota</taxon>
        <taxon>Viridiplantae</taxon>
        <taxon>Chlorophyta</taxon>
        <taxon>Chloropicophyceae</taxon>
        <taxon>Chloropicales</taxon>
        <taxon>Chloropicaceae</taxon>
        <taxon>Chloropicon</taxon>
    </lineage>
</organism>
<name>A0A5B8MXE4_9CHLO</name>
<comment type="similarity">
    <text evidence="2 12">Belongs to the trans-sulfuration enzymes family.</text>
</comment>
<keyword evidence="4" id="KW-0028">Amino-acid biosynthesis</keyword>
<dbReference type="PANTHER" id="PTHR11808">
    <property type="entry name" value="TRANS-SULFURATION ENZYME FAMILY MEMBER"/>
    <property type="match status" value="1"/>
</dbReference>
<dbReference type="PANTHER" id="PTHR11808:SF50">
    <property type="entry name" value="CYSTATHIONINE BETA-LYASE"/>
    <property type="match status" value="1"/>
</dbReference>
<gene>
    <name evidence="13" type="ORF">A3770_15p75390</name>
</gene>
<keyword evidence="6" id="KW-0486">Methionine biosynthesis</keyword>
<evidence type="ECO:0000256" key="10">
    <source>
        <dbReference type="ARBA" id="ARBA00064715"/>
    </source>
</evidence>
<evidence type="ECO:0000256" key="12">
    <source>
        <dbReference type="RuleBase" id="RU362118"/>
    </source>
</evidence>
<dbReference type="InterPro" id="IPR015421">
    <property type="entry name" value="PyrdxlP-dep_Trfase_major"/>
</dbReference>
<reference evidence="13 14" key="1">
    <citation type="submission" date="2018-07" db="EMBL/GenBank/DDBJ databases">
        <title>The complete nuclear genome of the prasinophyte Chloropicon primus (CCMP1205).</title>
        <authorList>
            <person name="Pombert J.-F."/>
            <person name="Otis C."/>
            <person name="Turmel M."/>
            <person name="Lemieux C."/>
        </authorList>
    </citation>
    <scope>NUCLEOTIDE SEQUENCE [LARGE SCALE GENOMIC DNA]</scope>
    <source>
        <strain evidence="13 14">CCMP1205</strain>
    </source>
</reference>
<evidence type="ECO:0000256" key="8">
    <source>
        <dbReference type="ARBA" id="ARBA00047213"/>
    </source>
</evidence>
<keyword evidence="7 13" id="KW-0456">Lyase</keyword>
<dbReference type="Gene3D" id="3.40.640.10">
    <property type="entry name" value="Type I PLP-dependent aspartate aminotransferase-like (Major domain)"/>
    <property type="match status" value="1"/>
</dbReference>
<dbReference type="GO" id="GO:0019346">
    <property type="term" value="P:transsulfuration"/>
    <property type="evidence" value="ECO:0007669"/>
    <property type="project" value="InterPro"/>
</dbReference>
<evidence type="ECO:0000313" key="14">
    <source>
        <dbReference type="Proteomes" id="UP000316726"/>
    </source>
</evidence>
<dbReference type="Gene3D" id="3.90.1150.10">
    <property type="entry name" value="Aspartate Aminotransferase, domain 1"/>
    <property type="match status" value="1"/>
</dbReference>
<evidence type="ECO:0000313" key="13">
    <source>
        <dbReference type="EMBL" id="QDZ25021.1"/>
    </source>
</evidence>
<dbReference type="AlphaFoldDB" id="A0A5B8MXE4"/>
<dbReference type="GO" id="GO:0030170">
    <property type="term" value="F:pyridoxal phosphate binding"/>
    <property type="evidence" value="ECO:0007669"/>
    <property type="project" value="InterPro"/>
</dbReference>
<evidence type="ECO:0000256" key="2">
    <source>
        <dbReference type="ARBA" id="ARBA00009077"/>
    </source>
</evidence>
<dbReference type="PROSITE" id="PS00868">
    <property type="entry name" value="CYS_MET_METAB_PP"/>
    <property type="match status" value="1"/>
</dbReference>
<dbReference type="NCBIfam" id="TIGR01329">
    <property type="entry name" value="cysta_beta_ly_E"/>
    <property type="match status" value="1"/>
</dbReference>